<evidence type="ECO:0000313" key="2">
    <source>
        <dbReference type="EMBL" id="MFD2609728.1"/>
    </source>
</evidence>
<dbReference type="Pfam" id="PF11213">
    <property type="entry name" value="DUF3006"/>
    <property type="match status" value="1"/>
</dbReference>
<keyword evidence="3" id="KW-1185">Reference proteome</keyword>
<organism evidence="2 3">
    <name type="scientific">Deinococcus taklimakanensis</name>
    <dbReference type="NCBI Taxonomy" id="536443"/>
    <lineage>
        <taxon>Bacteria</taxon>
        <taxon>Thermotogati</taxon>
        <taxon>Deinococcota</taxon>
        <taxon>Deinococci</taxon>
        <taxon>Deinococcales</taxon>
        <taxon>Deinococcaceae</taxon>
        <taxon>Deinococcus</taxon>
    </lineage>
</organism>
<protein>
    <submittedName>
        <fullName evidence="2">DUF3006 domain-containing protein</fullName>
    </submittedName>
</protein>
<name>A0ABW5P3N1_9DEIO</name>
<dbReference type="Proteomes" id="UP001597475">
    <property type="component" value="Unassembled WGS sequence"/>
</dbReference>
<accession>A0ABW5P3N1</accession>
<proteinExistence type="predicted"/>
<dbReference type="RefSeq" id="WP_386845329.1">
    <property type="nucleotide sequence ID" value="NZ_JBHUMK010000043.1"/>
</dbReference>
<reference evidence="3" key="1">
    <citation type="journal article" date="2019" name="Int. J. Syst. Evol. Microbiol.">
        <title>The Global Catalogue of Microorganisms (GCM) 10K type strain sequencing project: providing services to taxonomists for standard genome sequencing and annotation.</title>
        <authorList>
            <consortium name="The Broad Institute Genomics Platform"/>
            <consortium name="The Broad Institute Genome Sequencing Center for Infectious Disease"/>
            <person name="Wu L."/>
            <person name="Ma J."/>
        </authorList>
    </citation>
    <scope>NUCLEOTIDE SEQUENCE [LARGE SCALE GENOMIC DNA]</scope>
    <source>
        <strain evidence="3">KCTC 33842</strain>
    </source>
</reference>
<sequence>MSEAPRKQPVPRAEYWTVDGIEDAPRGPVARLERESGETFTLPLRDLPGGLSEGDRLAVQDGPDGVTVQLLPEDSARRKQAAREQMEALEAASKKQTLVTDASGEITL</sequence>
<dbReference type="InterPro" id="IPR021377">
    <property type="entry name" value="DUF3006"/>
</dbReference>
<dbReference type="EMBL" id="JBHUMK010000043">
    <property type="protein sequence ID" value="MFD2609728.1"/>
    <property type="molecule type" value="Genomic_DNA"/>
</dbReference>
<evidence type="ECO:0000256" key="1">
    <source>
        <dbReference type="SAM" id="MobiDB-lite"/>
    </source>
</evidence>
<gene>
    <name evidence="2" type="ORF">ACFSR9_09820</name>
</gene>
<comment type="caution">
    <text evidence="2">The sequence shown here is derived from an EMBL/GenBank/DDBJ whole genome shotgun (WGS) entry which is preliminary data.</text>
</comment>
<evidence type="ECO:0000313" key="3">
    <source>
        <dbReference type="Proteomes" id="UP001597475"/>
    </source>
</evidence>
<feature type="region of interest" description="Disordered" evidence="1">
    <location>
        <begin position="89"/>
        <end position="108"/>
    </location>
</feature>